<dbReference type="Proteomes" id="UP000243359">
    <property type="component" value="Chromosome I"/>
</dbReference>
<comment type="subcellular location">
    <subcellularLocation>
        <location evidence="1">Cell membrane</location>
        <topology evidence="1">Multi-pass membrane protein</topology>
    </subcellularLocation>
</comment>
<keyword evidence="5 6" id="KW-0472">Membrane</keyword>
<accession>A0A1H1WS35</accession>
<feature type="domain" description="ABC3 transporter permease C-terminal" evidence="7">
    <location>
        <begin position="293"/>
        <end position="411"/>
    </location>
</feature>
<evidence type="ECO:0000256" key="5">
    <source>
        <dbReference type="ARBA" id="ARBA00023136"/>
    </source>
</evidence>
<feature type="transmembrane region" description="Helical" evidence="6">
    <location>
        <begin position="290"/>
        <end position="314"/>
    </location>
</feature>
<evidence type="ECO:0000259" key="7">
    <source>
        <dbReference type="Pfam" id="PF02687"/>
    </source>
</evidence>
<evidence type="ECO:0000256" key="3">
    <source>
        <dbReference type="ARBA" id="ARBA00022692"/>
    </source>
</evidence>
<evidence type="ECO:0000256" key="4">
    <source>
        <dbReference type="ARBA" id="ARBA00022989"/>
    </source>
</evidence>
<dbReference type="Pfam" id="PF12704">
    <property type="entry name" value="MacB_PCD"/>
    <property type="match status" value="1"/>
</dbReference>
<feature type="transmembrane region" description="Helical" evidence="6">
    <location>
        <begin position="386"/>
        <end position="405"/>
    </location>
</feature>
<protein>
    <submittedName>
        <fullName evidence="9">Putative ABC transport system permease protein</fullName>
    </submittedName>
</protein>
<evidence type="ECO:0000256" key="6">
    <source>
        <dbReference type="SAM" id="Phobius"/>
    </source>
</evidence>
<feature type="transmembrane region" description="Helical" evidence="6">
    <location>
        <begin position="335"/>
        <end position="361"/>
    </location>
</feature>
<evidence type="ECO:0000313" key="10">
    <source>
        <dbReference type="Proteomes" id="UP000243359"/>
    </source>
</evidence>
<dbReference type="PANTHER" id="PTHR43738:SF2">
    <property type="entry name" value="ABC TRANSPORTER PERMEASE"/>
    <property type="match status" value="1"/>
</dbReference>
<dbReference type="OrthoDB" id="9784014at2"/>
<gene>
    <name evidence="9" type="ORF">SAMN05216221_3184</name>
</gene>
<keyword evidence="2" id="KW-1003">Cell membrane</keyword>
<evidence type="ECO:0000259" key="8">
    <source>
        <dbReference type="Pfam" id="PF12704"/>
    </source>
</evidence>
<keyword evidence="4 6" id="KW-1133">Transmembrane helix</keyword>
<proteinExistence type="predicted"/>
<dbReference type="InterPro" id="IPR003838">
    <property type="entry name" value="ABC3_permease_C"/>
</dbReference>
<sequence>MHLLRLALASLANRRTTALLTVLVIALSVGLLLAVERVRTETRSSFASTISGTDLIVGARSGAVNLLLYSVFRIGNATNNIRWDSYREIAALPRVKWAIPLSLGDSHRGYRVLGTTPDYFDHYRYGQGRALQLAAGRPFADLFEVVLGAEVARALGYRLGDQIVLAHGVSAVSLTRHDDKPFRVAGILARTGTPVDRTLHISLAGMQALHVDWRGGMPARGAARIDAEQARQLDLTPQAITAVLLGLDSRIATFAVQRAINEHRGEPLLAILPGVALQELWSLMGTAEQALLAVSACVVLVGLVGMLTALLASLNERRREMAILRSLGARPWQIAALLLAEALVLTLVGLLLGLALLYLAIALGQDFLQARHGLFLPLAAPSPREWLLLAASLGVALLLGLLPAWRAYRQSLVDGLSIRL</sequence>
<keyword evidence="10" id="KW-1185">Reference proteome</keyword>
<name>A0A1H1WS35_9PSED</name>
<evidence type="ECO:0000256" key="2">
    <source>
        <dbReference type="ARBA" id="ARBA00022475"/>
    </source>
</evidence>
<keyword evidence="3 6" id="KW-0812">Transmembrane</keyword>
<dbReference type="GO" id="GO:0005886">
    <property type="term" value="C:plasma membrane"/>
    <property type="evidence" value="ECO:0007669"/>
    <property type="project" value="UniProtKB-SubCell"/>
</dbReference>
<dbReference type="EMBL" id="LT629751">
    <property type="protein sequence ID" value="SDT00037.1"/>
    <property type="molecule type" value="Genomic_DNA"/>
</dbReference>
<organism evidence="9 10">
    <name type="scientific">Pseudomonas oryzae</name>
    <dbReference type="NCBI Taxonomy" id="1392877"/>
    <lineage>
        <taxon>Bacteria</taxon>
        <taxon>Pseudomonadati</taxon>
        <taxon>Pseudomonadota</taxon>
        <taxon>Gammaproteobacteria</taxon>
        <taxon>Pseudomonadales</taxon>
        <taxon>Pseudomonadaceae</taxon>
        <taxon>Pseudomonas</taxon>
    </lineage>
</organism>
<feature type="domain" description="MacB-like periplasmic core" evidence="8">
    <location>
        <begin position="19"/>
        <end position="210"/>
    </location>
</feature>
<evidence type="ECO:0000256" key="1">
    <source>
        <dbReference type="ARBA" id="ARBA00004651"/>
    </source>
</evidence>
<dbReference type="InterPro" id="IPR051125">
    <property type="entry name" value="ABC-4/HrtB_transporter"/>
</dbReference>
<evidence type="ECO:0000313" key="9">
    <source>
        <dbReference type="EMBL" id="SDT00037.1"/>
    </source>
</evidence>
<dbReference type="PANTHER" id="PTHR43738">
    <property type="entry name" value="ABC TRANSPORTER, MEMBRANE PROTEIN"/>
    <property type="match status" value="1"/>
</dbReference>
<reference evidence="10" key="1">
    <citation type="submission" date="2016-10" db="EMBL/GenBank/DDBJ databases">
        <authorList>
            <person name="Varghese N."/>
            <person name="Submissions S."/>
        </authorList>
    </citation>
    <scope>NUCLEOTIDE SEQUENCE [LARGE SCALE GENOMIC DNA]</scope>
    <source>
        <strain evidence="10">KCTC 32247</strain>
    </source>
</reference>
<dbReference type="Pfam" id="PF02687">
    <property type="entry name" value="FtsX"/>
    <property type="match status" value="1"/>
</dbReference>
<dbReference type="RefSeq" id="WP_090350140.1">
    <property type="nucleotide sequence ID" value="NZ_LT629751.1"/>
</dbReference>
<dbReference type="AlphaFoldDB" id="A0A1H1WS35"/>
<dbReference type="InterPro" id="IPR025857">
    <property type="entry name" value="MacB_PCD"/>
</dbReference>
<dbReference type="STRING" id="1392877.SAMN05216221_3184"/>